<comment type="caution">
    <text evidence="7">The sequence shown here is derived from an EMBL/GenBank/DDBJ whole genome shotgun (WGS) entry which is preliminary data.</text>
</comment>
<evidence type="ECO:0008006" key="9">
    <source>
        <dbReference type="Google" id="ProtNLM"/>
    </source>
</evidence>
<reference evidence="7 8" key="1">
    <citation type="submission" date="2024-07" db="EMBL/GenBank/DDBJ databases">
        <title>Section-level genome sequencing and comparative genomics of Aspergillus sections Usti and Cavernicolus.</title>
        <authorList>
            <consortium name="Lawrence Berkeley National Laboratory"/>
            <person name="Nybo J.L."/>
            <person name="Vesth T.C."/>
            <person name="Theobald S."/>
            <person name="Frisvad J.C."/>
            <person name="Larsen T.O."/>
            <person name="Kjaerboelling I."/>
            <person name="Rothschild-Mancinelli K."/>
            <person name="Lyhne E.K."/>
            <person name="Kogle M.E."/>
            <person name="Barry K."/>
            <person name="Clum A."/>
            <person name="Na H."/>
            <person name="Ledsgaard L."/>
            <person name="Lin J."/>
            <person name="Lipzen A."/>
            <person name="Kuo A."/>
            <person name="Riley R."/>
            <person name="Mondo S."/>
            <person name="Labutti K."/>
            <person name="Haridas S."/>
            <person name="Pangalinan J."/>
            <person name="Salamov A.A."/>
            <person name="Simmons B.A."/>
            <person name="Magnuson J.K."/>
            <person name="Chen J."/>
            <person name="Drula E."/>
            <person name="Henrissat B."/>
            <person name="Wiebenga A."/>
            <person name="Lubbers R.J."/>
            <person name="Gomes A.C."/>
            <person name="Macurrencykelacurrency M.R."/>
            <person name="Stajich J."/>
            <person name="Grigoriev I.V."/>
            <person name="Mortensen U.H."/>
            <person name="De Vries R.P."/>
            <person name="Baker S.E."/>
            <person name="Andersen M.R."/>
        </authorList>
    </citation>
    <scope>NUCLEOTIDE SEQUENCE [LARGE SCALE GENOMIC DNA]</scope>
    <source>
        <strain evidence="7 8">CBS 449.75</strain>
    </source>
</reference>
<name>A0ABR4LI70_9EURO</name>
<dbReference type="InterPro" id="IPR036188">
    <property type="entry name" value="FAD/NAD-bd_sf"/>
</dbReference>
<evidence type="ECO:0000256" key="6">
    <source>
        <dbReference type="SAM" id="MobiDB-lite"/>
    </source>
</evidence>
<evidence type="ECO:0000256" key="1">
    <source>
        <dbReference type="ARBA" id="ARBA00009183"/>
    </source>
</evidence>
<dbReference type="Pfam" id="PF00743">
    <property type="entry name" value="FMO-like"/>
    <property type="match status" value="3"/>
</dbReference>
<evidence type="ECO:0000256" key="5">
    <source>
        <dbReference type="ARBA" id="ARBA00023002"/>
    </source>
</evidence>
<dbReference type="PANTHER" id="PTHR23023">
    <property type="entry name" value="DIMETHYLANILINE MONOOXYGENASE"/>
    <property type="match status" value="1"/>
</dbReference>
<comment type="similarity">
    <text evidence="1">Belongs to the FMO family.</text>
</comment>
<keyword evidence="8" id="KW-1185">Reference proteome</keyword>
<organism evidence="7 8">
    <name type="scientific">Aspergillus lucknowensis</name>
    <dbReference type="NCBI Taxonomy" id="176173"/>
    <lineage>
        <taxon>Eukaryota</taxon>
        <taxon>Fungi</taxon>
        <taxon>Dikarya</taxon>
        <taxon>Ascomycota</taxon>
        <taxon>Pezizomycotina</taxon>
        <taxon>Eurotiomycetes</taxon>
        <taxon>Eurotiomycetidae</taxon>
        <taxon>Eurotiales</taxon>
        <taxon>Aspergillaceae</taxon>
        <taxon>Aspergillus</taxon>
        <taxon>Aspergillus subgen. Nidulantes</taxon>
    </lineage>
</organism>
<dbReference type="Gene3D" id="3.50.50.60">
    <property type="entry name" value="FAD/NAD(P)-binding domain"/>
    <property type="match status" value="2"/>
</dbReference>
<dbReference type="PRINTS" id="PR00419">
    <property type="entry name" value="ADXRDTASE"/>
</dbReference>
<evidence type="ECO:0000313" key="7">
    <source>
        <dbReference type="EMBL" id="KAL2864249.1"/>
    </source>
</evidence>
<keyword evidence="5" id="KW-0560">Oxidoreductase</keyword>
<dbReference type="SUPFAM" id="SSF51905">
    <property type="entry name" value="FAD/NAD(P)-binding domain"/>
    <property type="match status" value="2"/>
</dbReference>
<sequence>MEGARRPTVAVIGAGVSGLTAAKQLQSFSLGVTVFERASAVGGIWSFDERKPLEPPYPSLLPSLSDYDDGPSQLGLGGDPPDLVELQHAPPGPAYESLTNNIPTSLLELQGYPWPDGTGDYVSHRVVWGYLQRYAVANGLEPLIKFNTRVEKLEKEGQRWSLQTSTLERDELDRSKIITETSEFDAVVVATGHYHAPRIPDFPGLPEWKRRWPSRVFHSKAFRTADCFENLLLIGAGVSATDIAKEASTHVKKIYQVCRGSASDIPAQFLPENAERVGPISSFSAPSEVELDGILHEDAAIPATVTLNDGRILDDIHTVILCTGYHITYPFLKQFHSDSTPVQDADERVLVTDGTQIHNLHEDIFYIPDPTLAFVGTAFSASSFSLFEFQSIAISAVFSGNVKLPPREVMRARYKERLAKKGAGKMFHSLRDDEVDYVARLVLWLNSDLALSSDRVVEGHSEAWLRRYHERKEWLASVFRRGS</sequence>
<keyword evidence="2" id="KW-0285">Flavoprotein</keyword>
<proteinExistence type="inferred from homology"/>
<evidence type="ECO:0000313" key="8">
    <source>
        <dbReference type="Proteomes" id="UP001610432"/>
    </source>
</evidence>
<accession>A0ABR4LI70</accession>
<evidence type="ECO:0000256" key="2">
    <source>
        <dbReference type="ARBA" id="ARBA00022630"/>
    </source>
</evidence>
<evidence type="ECO:0000256" key="3">
    <source>
        <dbReference type="ARBA" id="ARBA00022827"/>
    </source>
</evidence>
<dbReference type="InterPro" id="IPR020946">
    <property type="entry name" value="Flavin_mOase-like"/>
</dbReference>
<keyword evidence="3" id="KW-0274">FAD</keyword>
<dbReference type="InterPro" id="IPR050346">
    <property type="entry name" value="FMO-like"/>
</dbReference>
<dbReference type="RefSeq" id="XP_070883228.1">
    <property type="nucleotide sequence ID" value="XM_071031475.1"/>
</dbReference>
<gene>
    <name evidence="7" type="ORF">BJX67DRAFT_373965</name>
</gene>
<dbReference type="EMBL" id="JBFXLQ010000042">
    <property type="protein sequence ID" value="KAL2864249.1"/>
    <property type="molecule type" value="Genomic_DNA"/>
</dbReference>
<evidence type="ECO:0000256" key="4">
    <source>
        <dbReference type="ARBA" id="ARBA00022857"/>
    </source>
</evidence>
<dbReference type="PIRSF" id="PIRSF000332">
    <property type="entry name" value="FMO"/>
    <property type="match status" value="1"/>
</dbReference>
<keyword evidence="4" id="KW-0521">NADP</keyword>
<dbReference type="InterPro" id="IPR000960">
    <property type="entry name" value="Flavin_mOase"/>
</dbReference>
<feature type="region of interest" description="Disordered" evidence="6">
    <location>
        <begin position="58"/>
        <end position="79"/>
    </location>
</feature>
<dbReference type="GeneID" id="98146547"/>
<protein>
    <recommendedName>
        <fullName evidence="9">FAD/NAD(P)-binding domain-containing protein</fullName>
    </recommendedName>
</protein>
<dbReference type="Proteomes" id="UP001610432">
    <property type="component" value="Unassembled WGS sequence"/>
</dbReference>